<protein>
    <submittedName>
        <fullName evidence="1">Uncharacterized protein</fullName>
    </submittedName>
</protein>
<gene>
    <name evidence="1" type="ORF">GGR36_001478</name>
</gene>
<sequence>MQSRFVRVLILALMCLAAVLIYGHFRAGPQPGTASDGISVVSPALQESPQPATNSSGPLSPFGSESAGGRAVVAAFERSNDLFAWWRANQAANDPFIAQAAWLAVDRCRELTIPTARGEKQVAERAFGEGIPDRAVRTAAWADLAGRCRGFSSLTPEELKSERAALEQRMASLNSPMAQLRKVDELAAAGRILEARSKIEAVIASGDPVALAAVGFSLPPNLGAVAQLPVSYLQLACLNGADCAKGSFMSNVACIDLGLCGDNLLSAVDEMAAREKLSETLSSEVNVLASAIRGGDLSKLWKDGKAKSAVATGTVVSQ</sequence>
<dbReference type="AlphaFoldDB" id="A0A840BGR3"/>
<keyword evidence="2" id="KW-1185">Reference proteome</keyword>
<dbReference type="Proteomes" id="UP000561045">
    <property type="component" value="Unassembled WGS sequence"/>
</dbReference>
<comment type="caution">
    <text evidence="1">The sequence shown here is derived from an EMBL/GenBank/DDBJ whole genome shotgun (WGS) entry which is preliminary data.</text>
</comment>
<accession>A0A840BGR3</accession>
<dbReference type="EMBL" id="JACIET010000001">
    <property type="protein sequence ID" value="MBB4012170.1"/>
    <property type="molecule type" value="Genomic_DNA"/>
</dbReference>
<evidence type="ECO:0000313" key="2">
    <source>
        <dbReference type="Proteomes" id="UP000561045"/>
    </source>
</evidence>
<dbReference type="RefSeq" id="WP_207064288.1">
    <property type="nucleotide sequence ID" value="NZ_BAABLE010000011.1"/>
</dbReference>
<proteinExistence type="predicted"/>
<reference evidence="1 2" key="1">
    <citation type="submission" date="2020-08" db="EMBL/GenBank/DDBJ databases">
        <title>Genomic Encyclopedia of Type Strains, Phase IV (KMG-IV): sequencing the most valuable type-strain genomes for metagenomic binning, comparative biology and taxonomic classification.</title>
        <authorList>
            <person name="Goeker M."/>
        </authorList>
    </citation>
    <scope>NUCLEOTIDE SEQUENCE [LARGE SCALE GENOMIC DNA]</scope>
    <source>
        <strain evidence="1 2">DSM 106739</strain>
    </source>
</reference>
<evidence type="ECO:0000313" key="1">
    <source>
        <dbReference type="EMBL" id="MBB4012170.1"/>
    </source>
</evidence>
<name>A0A840BGR3_9RHOO</name>
<organism evidence="1 2">
    <name type="scientific">Niveibacterium umoris</name>
    <dbReference type="NCBI Taxonomy" id="1193620"/>
    <lineage>
        <taxon>Bacteria</taxon>
        <taxon>Pseudomonadati</taxon>
        <taxon>Pseudomonadota</taxon>
        <taxon>Betaproteobacteria</taxon>
        <taxon>Rhodocyclales</taxon>
        <taxon>Rhodocyclaceae</taxon>
        <taxon>Niveibacterium</taxon>
    </lineage>
</organism>